<proteinExistence type="predicted"/>
<reference evidence="1 2" key="1">
    <citation type="submission" date="2019-05" db="EMBL/GenBank/DDBJ databases">
        <title>Draft genomes of bacterial isolates retrieved from different Forrest soils.</title>
        <authorList>
            <person name="Soares-Castro P."/>
            <person name="Santos P.M."/>
        </authorList>
    </citation>
    <scope>NUCLEOTIDE SEQUENCE [LARGE SCALE GENOMIC DNA]</scope>
    <source>
        <strain evidence="1 2">UMG736</strain>
    </source>
</reference>
<evidence type="ECO:0000313" key="2">
    <source>
        <dbReference type="Proteomes" id="UP000729009"/>
    </source>
</evidence>
<gene>
    <name evidence="1" type="ORF">FCH32_17360</name>
</gene>
<dbReference type="AlphaFoldDB" id="A0ABD6MGP7"/>
<protein>
    <submittedName>
        <fullName evidence="1">Uncharacterized protein</fullName>
    </submittedName>
</protein>
<organism evidence="1 2">
    <name type="scientific">Citrobacter gillenii</name>
    <dbReference type="NCBI Taxonomy" id="67828"/>
    <lineage>
        <taxon>Bacteria</taxon>
        <taxon>Pseudomonadati</taxon>
        <taxon>Pseudomonadota</taxon>
        <taxon>Gammaproteobacteria</taxon>
        <taxon>Enterobacterales</taxon>
        <taxon>Enterobacteriaceae</taxon>
        <taxon>Citrobacter</taxon>
        <taxon>Citrobacter freundii complex</taxon>
    </lineage>
</organism>
<accession>A0ABD6MGP7</accession>
<comment type="caution">
    <text evidence="1">The sequence shown here is derived from an EMBL/GenBank/DDBJ whole genome shotgun (WGS) entry which is preliminary data.</text>
</comment>
<name>A0ABD6MGP7_9ENTR</name>
<keyword evidence="2" id="KW-1185">Reference proteome</keyword>
<dbReference type="Proteomes" id="UP000729009">
    <property type="component" value="Unassembled WGS sequence"/>
</dbReference>
<sequence length="61" mass="6951">MKHLRLLLYYAKKRATQHPMFKHGLCLPDGDMLIRQSRITLADAASGAMVPQHPRAADRPR</sequence>
<dbReference type="EMBL" id="SUQN01000007">
    <property type="protein sequence ID" value="NTZ52046.1"/>
    <property type="molecule type" value="Genomic_DNA"/>
</dbReference>
<evidence type="ECO:0000313" key="1">
    <source>
        <dbReference type="EMBL" id="NTZ52046.1"/>
    </source>
</evidence>